<evidence type="ECO:0000256" key="5">
    <source>
        <dbReference type="ARBA" id="ARBA00034078"/>
    </source>
</evidence>
<feature type="region of interest" description="Disordered" evidence="7">
    <location>
        <begin position="281"/>
        <end position="314"/>
    </location>
</feature>
<dbReference type="Pfam" id="PF09990">
    <property type="entry name" value="DUF2231"/>
    <property type="match status" value="1"/>
</dbReference>
<evidence type="ECO:0000256" key="4">
    <source>
        <dbReference type="ARBA" id="ARBA00023014"/>
    </source>
</evidence>
<dbReference type="InterPro" id="IPR019251">
    <property type="entry name" value="DUF2231_TM"/>
</dbReference>
<evidence type="ECO:0000313" key="10">
    <source>
        <dbReference type="EMBL" id="MWA04095.1"/>
    </source>
</evidence>
<comment type="similarity">
    <text evidence="6">Belongs to the bacterial ring-hydroxylating dioxygenase ferredoxin component family.</text>
</comment>
<comment type="caution">
    <text evidence="10">The sequence shown here is derived from an EMBL/GenBank/DDBJ whole genome shotgun (WGS) entry which is preliminary data.</text>
</comment>
<reference evidence="10" key="1">
    <citation type="submission" date="2019-12" db="EMBL/GenBank/DDBJ databases">
        <title>Actinomadura physcomitrii sp. nov., a novel actinomycete isolated from moss [Physcomitrium sphaericum (Ludw) Fuernr].</title>
        <authorList>
            <person name="Zhuang X."/>
        </authorList>
    </citation>
    <scope>NUCLEOTIDE SEQUENCE [LARGE SCALE GENOMIC DNA]</scope>
    <source>
        <strain evidence="10">LD22</strain>
    </source>
</reference>
<keyword evidence="2" id="KW-0479">Metal-binding</keyword>
<dbReference type="CDD" id="cd03467">
    <property type="entry name" value="Rieske"/>
    <property type="match status" value="1"/>
</dbReference>
<dbReference type="PANTHER" id="PTHR21496:SF0">
    <property type="entry name" value="RIESKE DOMAIN-CONTAINING PROTEIN"/>
    <property type="match status" value="1"/>
</dbReference>
<proteinExistence type="inferred from homology"/>
<evidence type="ECO:0000256" key="1">
    <source>
        <dbReference type="ARBA" id="ARBA00022714"/>
    </source>
</evidence>
<dbReference type="GO" id="GO:0046872">
    <property type="term" value="F:metal ion binding"/>
    <property type="evidence" value="ECO:0007669"/>
    <property type="project" value="UniProtKB-KW"/>
</dbReference>
<dbReference type="GO" id="GO:0016705">
    <property type="term" value="F:oxidoreductase activity, acting on paired donors, with incorporation or reduction of molecular oxygen"/>
    <property type="evidence" value="ECO:0007669"/>
    <property type="project" value="UniProtKB-ARBA"/>
</dbReference>
<keyword evidence="11" id="KW-1185">Reference proteome</keyword>
<dbReference type="GO" id="GO:0004497">
    <property type="term" value="F:monooxygenase activity"/>
    <property type="evidence" value="ECO:0007669"/>
    <property type="project" value="UniProtKB-ARBA"/>
</dbReference>
<dbReference type="AlphaFoldDB" id="A0A6I4MHN1"/>
<dbReference type="GO" id="GO:0051537">
    <property type="term" value="F:2 iron, 2 sulfur cluster binding"/>
    <property type="evidence" value="ECO:0007669"/>
    <property type="project" value="UniProtKB-KW"/>
</dbReference>
<feature type="transmembrane region" description="Helical" evidence="8">
    <location>
        <begin position="144"/>
        <end position="165"/>
    </location>
</feature>
<accession>A0A6I4MHN1</accession>
<sequence length="314" mass="33230">MSMPHKMVRRLEQAEVLDKVAGPLSSAVQRAVRPRIIRNLLSGTYTGHALHPPLTDVAIGAWSMSTLLDAVGGPDTEYAADILAITGVAAAVPTAVTGLNDWADTLGAERRVGLVHAAANVMGLALYGASIAMRARGDRRAGKALGFAGYGVLGLSAYLGGHLAFAMGVNVNRTAWQEGPQDWTPVLDEGELPDSEHRTVEADGVRIMLYRADREIYALNATCTHMGGPLDEGTIADGCVTCPWHDSTFRLSDGGIVRGPASSPEPRFEVRVQDGRIEVRVPPAGAPARKAEGAHAGAGERMGRAARRRMARVS</sequence>
<dbReference type="PROSITE" id="PS51296">
    <property type="entry name" value="RIESKE"/>
    <property type="match status" value="1"/>
</dbReference>
<organism evidence="10 11">
    <name type="scientific">Actinomadura physcomitrii</name>
    <dbReference type="NCBI Taxonomy" id="2650748"/>
    <lineage>
        <taxon>Bacteria</taxon>
        <taxon>Bacillati</taxon>
        <taxon>Actinomycetota</taxon>
        <taxon>Actinomycetes</taxon>
        <taxon>Streptosporangiales</taxon>
        <taxon>Thermomonosporaceae</taxon>
        <taxon>Actinomadura</taxon>
    </lineage>
</organism>
<evidence type="ECO:0000259" key="9">
    <source>
        <dbReference type="PROSITE" id="PS51296"/>
    </source>
</evidence>
<keyword evidence="3" id="KW-0408">Iron</keyword>
<dbReference type="PANTHER" id="PTHR21496">
    <property type="entry name" value="FERREDOXIN-RELATED"/>
    <property type="match status" value="1"/>
</dbReference>
<evidence type="ECO:0000313" key="11">
    <source>
        <dbReference type="Proteomes" id="UP000462055"/>
    </source>
</evidence>
<name>A0A6I4MHN1_9ACTN</name>
<keyword evidence="4" id="KW-0411">Iron-sulfur</keyword>
<dbReference type="Gene3D" id="2.102.10.10">
    <property type="entry name" value="Rieske [2Fe-2S] iron-sulphur domain"/>
    <property type="match status" value="1"/>
</dbReference>
<keyword evidence="8" id="KW-1133">Transmembrane helix</keyword>
<keyword evidence="8" id="KW-0472">Membrane</keyword>
<comment type="cofactor">
    <cofactor evidence="5">
        <name>[2Fe-2S] cluster</name>
        <dbReference type="ChEBI" id="CHEBI:190135"/>
    </cofactor>
</comment>
<dbReference type="InterPro" id="IPR017941">
    <property type="entry name" value="Rieske_2Fe-2S"/>
</dbReference>
<evidence type="ECO:0000256" key="3">
    <source>
        <dbReference type="ARBA" id="ARBA00023004"/>
    </source>
</evidence>
<dbReference type="EMBL" id="WBMS02000024">
    <property type="protein sequence ID" value="MWA04095.1"/>
    <property type="molecule type" value="Genomic_DNA"/>
</dbReference>
<dbReference type="Proteomes" id="UP000462055">
    <property type="component" value="Unassembled WGS sequence"/>
</dbReference>
<protein>
    <submittedName>
        <fullName evidence="10">Rieske 2Fe-2S domain-containing protein</fullName>
    </submittedName>
</protein>
<dbReference type="Pfam" id="PF00355">
    <property type="entry name" value="Rieske"/>
    <property type="match status" value="1"/>
</dbReference>
<evidence type="ECO:0000256" key="6">
    <source>
        <dbReference type="ARBA" id="ARBA00038001"/>
    </source>
</evidence>
<evidence type="ECO:0000256" key="2">
    <source>
        <dbReference type="ARBA" id="ARBA00022723"/>
    </source>
</evidence>
<dbReference type="RefSeq" id="WP_151596619.1">
    <property type="nucleotide sequence ID" value="NZ_WBMS02000024.1"/>
</dbReference>
<dbReference type="SUPFAM" id="SSF50022">
    <property type="entry name" value="ISP domain"/>
    <property type="match status" value="1"/>
</dbReference>
<feature type="compositionally biased region" description="Basic residues" evidence="7">
    <location>
        <begin position="304"/>
        <end position="314"/>
    </location>
</feature>
<evidence type="ECO:0000256" key="8">
    <source>
        <dbReference type="SAM" id="Phobius"/>
    </source>
</evidence>
<keyword evidence="8" id="KW-0812">Transmembrane</keyword>
<feature type="domain" description="Rieske" evidence="9">
    <location>
        <begin position="183"/>
        <end position="279"/>
    </location>
</feature>
<evidence type="ECO:0000256" key="7">
    <source>
        <dbReference type="SAM" id="MobiDB-lite"/>
    </source>
</evidence>
<dbReference type="InterPro" id="IPR036922">
    <property type="entry name" value="Rieske_2Fe-2S_sf"/>
</dbReference>
<gene>
    <name evidence="10" type="ORF">F8568_027675</name>
</gene>
<keyword evidence="1" id="KW-0001">2Fe-2S</keyword>